<dbReference type="InterPro" id="IPR014757">
    <property type="entry name" value="Tscrpt_reg_IclR_C"/>
</dbReference>
<dbReference type="PANTHER" id="PTHR30136:SF24">
    <property type="entry name" value="HTH-TYPE TRANSCRIPTIONAL REPRESSOR ALLR"/>
    <property type="match status" value="1"/>
</dbReference>
<protein>
    <recommendedName>
        <fullName evidence="1">IclR-ED domain-containing protein</fullName>
    </recommendedName>
</protein>
<dbReference type="InterPro" id="IPR050707">
    <property type="entry name" value="HTH_MetabolicPath_Reg"/>
</dbReference>
<dbReference type="Gene3D" id="3.30.450.40">
    <property type="match status" value="1"/>
</dbReference>
<evidence type="ECO:0000259" key="1">
    <source>
        <dbReference type="PROSITE" id="PS51078"/>
    </source>
</evidence>
<evidence type="ECO:0000313" key="3">
    <source>
        <dbReference type="Proteomes" id="UP000306628"/>
    </source>
</evidence>
<gene>
    <name evidence="2" type="ORF">ETD85_23655</name>
</gene>
<organism evidence="2 3">
    <name type="scientific">Nonomuraea zeae</name>
    <dbReference type="NCBI Taxonomy" id="1642303"/>
    <lineage>
        <taxon>Bacteria</taxon>
        <taxon>Bacillati</taxon>
        <taxon>Actinomycetota</taxon>
        <taxon>Actinomycetes</taxon>
        <taxon>Streptosporangiales</taxon>
        <taxon>Streptosporangiaceae</taxon>
        <taxon>Nonomuraea</taxon>
    </lineage>
</organism>
<evidence type="ECO:0000313" key="2">
    <source>
        <dbReference type="EMBL" id="TMR32173.1"/>
    </source>
</evidence>
<name>A0A5S4GGU3_9ACTN</name>
<dbReference type="PANTHER" id="PTHR30136">
    <property type="entry name" value="HELIX-TURN-HELIX TRANSCRIPTIONAL REGULATOR, ICLR FAMILY"/>
    <property type="match status" value="1"/>
</dbReference>
<dbReference type="Pfam" id="PF01614">
    <property type="entry name" value="IclR_C"/>
    <property type="match status" value="1"/>
</dbReference>
<dbReference type="PROSITE" id="PS51078">
    <property type="entry name" value="ICLR_ED"/>
    <property type="match status" value="1"/>
</dbReference>
<keyword evidence="3" id="KW-1185">Reference proteome</keyword>
<dbReference type="AlphaFoldDB" id="A0A5S4GGU3"/>
<dbReference type="Proteomes" id="UP000306628">
    <property type="component" value="Unassembled WGS sequence"/>
</dbReference>
<proteinExistence type="predicted"/>
<dbReference type="GO" id="GO:0045892">
    <property type="term" value="P:negative regulation of DNA-templated transcription"/>
    <property type="evidence" value="ECO:0007669"/>
    <property type="project" value="TreeGrafter"/>
</dbReference>
<dbReference type="EMBL" id="VCKX01000073">
    <property type="protein sequence ID" value="TMR32173.1"/>
    <property type="molecule type" value="Genomic_DNA"/>
</dbReference>
<dbReference type="GO" id="GO:0003700">
    <property type="term" value="F:DNA-binding transcription factor activity"/>
    <property type="evidence" value="ECO:0007669"/>
    <property type="project" value="TreeGrafter"/>
</dbReference>
<accession>A0A5S4GGU3</accession>
<dbReference type="InterPro" id="IPR029016">
    <property type="entry name" value="GAF-like_dom_sf"/>
</dbReference>
<dbReference type="SUPFAM" id="SSF55781">
    <property type="entry name" value="GAF domain-like"/>
    <property type="match status" value="1"/>
</dbReference>
<dbReference type="OrthoDB" id="60629at2"/>
<comment type="caution">
    <text evidence="2">The sequence shown here is derived from an EMBL/GenBank/DDBJ whole genome shotgun (WGS) entry which is preliminary data.</text>
</comment>
<reference evidence="2 3" key="1">
    <citation type="submission" date="2019-05" db="EMBL/GenBank/DDBJ databases">
        <title>Draft genome sequence of Nonomuraea zeae DSM 100528.</title>
        <authorList>
            <person name="Saricaoglu S."/>
            <person name="Isik K."/>
        </authorList>
    </citation>
    <scope>NUCLEOTIDE SEQUENCE [LARGE SCALE GENOMIC DNA]</scope>
    <source>
        <strain evidence="2 3">DSM 100528</strain>
    </source>
</reference>
<sequence>MPFLEDLYEATHQHVQLAVLDGPDVLYLERISSRDAVGVHGRVGGRVPAHATGVGLVLLAYAPPAEQERYLAGPLATFTDRTIADSGRLRWALAEVRRDGYVISDRQVTLDAVSVAAPVRDAADEVVAALSVVVRLGDPRPGALVPPVVSAARGLSRRLLAHPDRP</sequence>
<feature type="domain" description="IclR-ED" evidence="1">
    <location>
        <begin position="1"/>
        <end position="161"/>
    </location>
</feature>
<dbReference type="GO" id="GO:0003677">
    <property type="term" value="F:DNA binding"/>
    <property type="evidence" value="ECO:0007669"/>
    <property type="project" value="TreeGrafter"/>
</dbReference>